<keyword evidence="2" id="KW-1185">Reference proteome</keyword>
<dbReference type="Pfam" id="PF05045">
    <property type="entry name" value="RgpF"/>
    <property type="match status" value="1"/>
</dbReference>
<organism evidence="1 2">
    <name type="scientific">Paracoccus marinaquae</name>
    <dbReference type="NCBI Taxonomy" id="2841926"/>
    <lineage>
        <taxon>Bacteria</taxon>
        <taxon>Pseudomonadati</taxon>
        <taxon>Pseudomonadota</taxon>
        <taxon>Alphaproteobacteria</taxon>
        <taxon>Rhodobacterales</taxon>
        <taxon>Paracoccaceae</taxon>
        <taxon>Paracoccus</taxon>
    </lineage>
</organism>
<dbReference type="RefSeq" id="WP_216033573.1">
    <property type="nucleotide sequence ID" value="NZ_JAHKNG010000020.1"/>
</dbReference>
<evidence type="ECO:0000313" key="2">
    <source>
        <dbReference type="Proteomes" id="UP001166191"/>
    </source>
</evidence>
<protein>
    <submittedName>
        <fullName evidence="1">Rhamnan synthesis F family protein</fullName>
    </submittedName>
</protein>
<comment type="caution">
    <text evidence="1">The sequence shown here is derived from an EMBL/GenBank/DDBJ whole genome shotgun (WGS) entry which is preliminary data.</text>
</comment>
<dbReference type="InterPro" id="IPR007739">
    <property type="entry name" value="RgpF"/>
</dbReference>
<dbReference type="Proteomes" id="UP001166191">
    <property type="component" value="Unassembled WGS sequence"/>
</dbReference>
<proteinExistence type="predicted"/>
<accession>A0ABS6AN84</accession>
<dbReference type="EMBL" id="JAHKNG010000020">
    <property type="protein sequence ID" value="MBU3030906.1"/>
    <property type="molecule type" value="Genomic_DNA"/>
</dbReference>
<gene>
    <name evidence="1" type="ORF">KNW02_12345</name>
</gene>
<name>A0ABS6AN84_9RHOB</name>
<evidence type="ECO:0000313" key="1">
    <source>
        <dbReference type="EMBL" id="MBU3030906.1"/>
    </source>
</evidence>
<sequence length="357" mass="41945">MVSRAKMGRELNRLRIQITNLHWYVSGTVQRRVYDRRRSKLVTRTEADLPLRDEIAIVLVYQPQGISESTYFTLSWLVRQNISPVLVSNHPLSPLDHERLRPICSLIIERPNFGYDFGGYREGILTLLERGACPRALYVLNDSIWFPLRENCDAIDRARASRADLFGLFLNQSARKGGKDYIQSYFYRFGEKLVASQSFQDYWQTMRLMNDKYVVVRNFERGLTRHFQQLGFTVDYIHDRQRLIDSLLALSDDDLREVAEYRIEADQHDAERLSPILSDGGSFSEQRPRIEELIRQYRIHHAYAYAHPRMQARLGVSFLKKARTREARVQRQWLLKLGLDRDIAPEIRQEIANHDSV</sequence>
<reference evidence="1" key="1">
    <citation type="submission" date="2021-06" db="EMBL/GenBank/DDBJ databases">
        <title>Paracoccus bacterium XHP0099 sp. nov., isolated from the surface waters of the Yellow Sea.</title>
        <authorList>
            <person name="Xue H."/>
            <person name="Zhang D."/>
        </authorList>
    </citation>
    <scope>NUCLEOTIDE SEQUENCE</scope>
    <source>
        <strain evidence="1">XHP0099</strain>
    </source>
</reference>